<dbReference type="InterPro" id="IPR041576">
    <property type="entry name" value="Evf"/>
</dbReference>
<evidence type="ECO:0000259" key="1">
    <source>
        <dbReference type="Pfam" id="PF18270"/>
    </source>
</evidence>
<keyword evidence="3" id="KW-1185">Reference proteome</keyword>
<protein>
    <recommendedName>
        <fullName evidence="1">Virulence factor Evf domain-containing protein</fullName>
    </recommendedName>
</protein>
<dbReference type="AlphaFoldDB" id="A0A2D0KBL1"/>
<evidence type="ECO:0000313" key="2">
    <source>
        <dbReference type="EMBL" id="PHM60793.1"/>
    </source>
</evidence>
<organism evidence="2 3">
    <name type="scientific">Xenorhabdus stockiae</name>
    <dbReference type="NCBI Taxonomy" id="351614"/>
    <lineage>
        <taxon>Bacteria</taxon>
        <taxon>Pseudomonadati</taxon>
        <taxon>Pseudomonadota</taxon>
        <taxon>Gammaproteobacteria</taxon>
        <taxon>Enterobacterales</taxon>
        <taxon>Morganellaceae</taxon>
        <taxon>Xenorhabdus</taxon>
    </lineage>
</organism>
<dbReference type="EMBL" id="NJAJ01000048">
    <property type="protein sequence ID" value="PHM60793.1"/>
    <property type="molecule type" value="Genomic_DNA"/>
</dbReference>
<gene>
    <name evidence="2" type="ORF">Xsto_03649</name>
</gene>
<accession>A0A2D0KBL1</accession>
<dbReference type="Proteomes" id="UP000222366">
    <property type="component" value="Unassembled WGS sequence"/>
</dbReference>
<proteinExistence type="predicted"/>
<feature type="domain" description="Virulence factor Evf" evidence="1">
    <location>
        <begin position="37"/>
        <end position="271"/>
    </location>
</feature>
<name>A0A2D0KBL1_9GAMM</name>
<dbReference type="RefSeq" id="WP_099125945.1">
    <property type="nucleotide sequence ID" value="NZ_CAWNRH010000124.1"/>
</dbReference>
<reference evidence="2 3" key="1">
    <citation type="journal article" date="2017" name="Nat. Microbiol.">
        <title>Natural product diversity associated with the nematode symbionts Photorhabdus and Xenorhabdus.</title>
        <authorList>
            <person name="Tobias N.J."/>
            <person name="Wolff H."/>
            <person name="Djahanschiri B."/>
            <person name="Grundmann F."/>
            <person name="Kronenwerth M."/>
            <person name="Shi Y.M."/>
            <person name="Simonyi S."/>
            <person name="Grun P."/>
            <person name="Shapiro-Ilan D."/>
            <person name="Pidot S.J."/>
            <person name="Stinear T.P."/>
            <person name="Ebersberger I."/>
            <person name="Bode H.B."/>
        </authorList>
    </citation>
    <scope>NUCLEOTIDE SEQUENCE [LARGE SCALE GENOMIC DNA]</scope>
    <source>
        <strain evidence="2 3">DSM 17904</strain>
    </source>
</reference>
<dbReference type="Pfam" id="PF18270">
    <property type="entry name" value="Evf"/>
    <property type="match status" value="1"/>
</dbReference>
<sequence>MDNEIIIKRENYLNQIKQAEQFFCHNIEDHFTLSDHRFSDADGLVQFVIASQLNDKSHVMKKMDDIKKTQIALSSIATDYIIRYSDTRGRQYRTDVQFWGDIMGKLPLMSVRNIEKQTYQHVMKGFSIATNLLQLIMDIVVNTNSPGMKSFSQFLQKQGDAIRLGLKKNDDRYSTITLASIIEAVGNDNQVIYIPKIKLFKLDFDRTNSEVTSNCASNETINVEFNYSSCVSLFDYQALEDPEIKSAFENFLLKNKRASIEKSDNFFSGEF</sequence>
<comment type="caution">
    <text evidence="2">The sequence shown here is derived from an EMBL/GenBank/DDBJ whole genome shotgun (WGS) entry which is preliminary data.</text>
</comment>
<evidence type="ECO:0000313" key="3">
    <source>
        <dbReference type="Proteomes" id="UP000222366"/>
    </source>
</evidence>